<sequence>MFRLFYVNLHIYANFKHTISTTPYKMNKSILATITAAAILQTANAEQISPQQALARVNTEKTAVGIIKNNDVTLAYTAESEKSGIETFYVFNKNNDNGYIILSANDQTEPILGYTTTGQFDYANMPPAMKWWLKSYQEQIEYAATHKSRQIVISKTEASTEQKKEIASLIKTTWNQGAPYNNQCPILKGRQAPTGCVATAMAQVMRYHQWPEKGQGSNQYNYQYSYIENNIQQTGLASEAMDFSKVSFNWDLMQNTYNSSSNSQQIDAVATLMHACGVSVNMGYGQKESGAVSSNLPKAYLNFFNYDSSVYYRQRDYYTSVEWEDIIYNELANGRPVQYSGHGDGGGHSFVCDGYDGNGYFHINWGWGGSSDGYFKLSALDPDALGIGGGTGGFNFSQGAVINIQKPQAISSVIIEIMSNGGLSAVEGTRSRNENIQYFPNPNGKVTGGTVFYNNSTATLTSKCYIGTKLVNTTTNETTYQQGLSLNGLKPNYGYSSLTVYGSRITQKGTYKVSPVFSLDGGATWHNVLIPKTAPQYILLNVTDSEINVSVPSTEAELSAKLTVPDEVLTNGVYTITGEISNTGSYFYGPVYGAFLNYNPASNAASLAAMAGNVFAEIGQNETTNVDIEIQAQNISEGNYYFAYLVEGAGNSAVIISELYPVKVTKSGKLSVTLSAANINEGRIPMNNMVFNGTATSTGGSFHGAISLYIFENFDDDNDGSVNHVGVINTDILNISSGETVNFTASGSITEGQIGREYSARPYYNNNRIGNTKVFFILGDEESGIENVYGNCGTKLHVTPNPASDAATITANAAIKAVNIYSMQGTQVMTEKFDGLDTSVIINVSRLSGGHYIMQAVTANGQAVTRLIIK</sequence>
<proteinExistence type="predicted"/>
<reference evidence="1" key="1">
    <citation type="submission" date="2019-04" db="EMBL/GenBank/DDBJ databases">
        <title>Microbes associate with the intestines of laboratory mice.</title>
        <authorList>
            <person name="Navarre W."/>
            <person name="Wong E."/>
            <person name="Huang K.C."/>
            <person name="Tropini C."/>
            <person name="Ng K."/>
            <person name="Yu B."/>
        </authorList>
    </citation>
    <scope>NUCLEOTIDE SEQUENCE</scope>
    <source>
        <strain evidence="1">NM86_A22</strain>
    </source>
</reference>
<gene>
    <name evidence="1" type="ORF">E5990_02385</name>
</gene>
<dbReference type="Proteomes" id="UP000305401">
    <property type="component" value="Unassembled WGS sequence"/>
</dbReference>
<organism evidence="1 2">
    <name type="scientific">Muribaculum caecicola</name>
    <dbReference type="NCBI Taxonomy" id="3038144"/>
    <lineage>
        <taxon>Bacteria</taxon>
        <taxon>Pseudomonadati</taxon>
        <taxon>Bacteroidota</taxon>
        <taxon>Bacteroidia</taxon>
        <taxon>Bacteroidales</taxon>
        <taxon>Muribaculaceae</taxon>
        <taxon>Muribaculum</taxon>
    </lineage>
</organism>
<comment type="caution">
    <text evidence="1">The sequence shown here is derived from an EMBL/GenBank/DDBJ whole genome shotgun (WGS) entry which is preliminary data.</text>
</comment>
<evidence type="ECO:0000313" key="1">
    <source>
        <dbReference type="EMBL" id="THG54599.1"/>
    </source>
</evidence>
<keyword evidence="2" id="KW-1185">Reference proteome</keyword>
<evidence type="ECO:0000313" key="2">
    <source>
        <dbReference type="Proteomes" id="UP000305401"/>
    </source>
</evidence>
<name>A0AC61S7L1_9BACT</name>
<dbReference type="EMBL" id="SSTG01000014">
    <property type="protein sequence ID" value="THG54599.1"/>
    <property type="molecule type" value="Genomic_DNA"/>
</dbReference>
<accession>A0AC61S7L1</accession>
<protein>
    <submittedName>
        <fullName evidence="1">T9SS type A sorting domain-containing protein</fullName>
    </submittedName>
</protein>